<comment type="caution">
    <text evidence="2">The sequence shown here is derived from an EMBL/GenBank/DDBJ whole genome shotgun (WGS) entry which is preliminary data.</text>
</comment>
<dbReference type="GO" id="GO:0019867">
    <property type="term" value="C:outer membrane"/>
    <property type="evidence" value="ECO:0007669"/>
    <property type="project" value="InterPro"/>
</dbReference>
<protein>
    <submittedName>
        <fullName evidence="2">SmpA/OmlA family protein</fullName>
    </submittedName>
</protein>
<dbReference type="Proteomes" id="UP000295645">
    <property type="component" value="Unassembled WGS sequence"/>
</dbReference>
<evidence type="ECO:0000313" key="2">
    <source>
        <dbReference type="EMBL" id="TCV93352.1"/>
    </source>
</evidence>
<dbReference type="EMBL" id="SMCS01000005">
    <property type="protein sequence ID" value="TCV93352.1"/>
    <property type="molecule type" value="Genomic_DNA"/>
</dbReference>
<organism evidence="2 3">
    <name type="scientific">Luteibacter rhizovicinus</name>
    <dbReference type="NCBI Taxonomy" id="242606"/>
    <lineage>
        <taxon>Bacteria</taxon>
        <taxon>Pseudomonadati</taxon>
        <taxon>Pseudomonadota</taxon>
        <taxon>Gammaproteobacteria</taxon>
        <taxon>Lysobacterales</taxon>
        <taxon>Rhodanobacteraceae</taxon>
        <taxon>Luteibacter</taxon>
    </lineage>
</organism>
<gene>
    <name evidence="2" type="ORF">EC912_105212</name>
</gene>
<dbReference type="Pfam" id="PF04355">
    <property type="entry name" value="BamE"/>
    <property type="match status" value="1"/>
</dbReference>
<evidence type="ECO:0000259" key="1">
    <source>
        <dbReference type="Pfam" id="PF04355"/>
    </source>
</evidence>
<reference evidence="2 3" key="1">
    <citation type="submission" date="2019-03" db="EMBL/GenBank/DDBJ databases">
        <title>Above-ground endophytic microbial communities from plants in different locations in the United States.</title>
        <authorList>
            <person name="Frank C."/>
        </authorList>
    </citation>
    <scope>NUCLEOTIDE SEQUENCE [LARGE SCALE GENOMIC DNA]</scope>
    <source>
        <strain evidence="2 3">LP_13_YM</strain>
    </source>
</reference>
<feature type="domain" description="Outer membrane protein assembly factor BamE" evidence="1">
    <location>
        <begin position="24"/>
        <end position="83"/>
    </location>
</feature>
<keyword evidence="3" id="KW-1185">Reference proteome</keyword>
<dbReference type="InterPro" id="IPR007450">
    <property type="entry name" value="BamE_dom"/>
</dbReference>
<sequence>MKRIIGTVALAIVATGCQTTGGRITQIDVGSSRDQVVETLGRPDSVRTVTDFEVLSYLDRHRTRMSVAHTDYSVVLKDGKVVQFGPGQVRRDGLHSVVIDPALR</sequence>
<name>A0A4R3YMC0_9GAMM</name>
<dbReference type="RefSeq" id="WP_165973603.1">
    <property type="nucleotide sequence ID" value="NZ_SMCS01000005.1"/>
</dbReference>
<evidence type="ECO:0000313" key="3">
    <source>
        <dbReference type="Proteomes" id="UP000295645"/>
    </source>
</evidence>
<accession>A0A4R3YMC0</accession>
<dbReference type="AlphaFoldDB" id="A0A4R3YMC0"/>
<dbReference type="PROSITE" id="PS51257">
    <property type="entry name" value="PROKAR_LIPOPROTEIN"/>
    <property type="match status" value="1"/>
</dbReference>
<proteinExistence type="predicted"/>